<dbReference type="InterPro" id="IPR003439">
    <property type="entry name" value="ABC_transporter-like_ATP-bd"/>
</dbReference>
<keyword evidence="5" id="KW-0067">ATP-binding</keyword>
<reference evidence="9 10" key="1">
    <citation type="submission" date="2014-04" db="EMBL/GenBank/DDBJ databases">
        <authorList>
            <consortium name="DOE Joint Genome Institute"/>
            <person name="Kuo A."/>
            <person name="Girlanda M."/>
            <person name="Perotto S."/>
            <person name="Kohler A."/>
            <person name="Nagy L.G."/>
            <person name="Floudas D."/>
            <person name="Copeland A."/>
            <person name="Barry K.W."/>
            <person name="Cichocki N."/>
            <person name="Veneault-Fourrey C."/>
            <person name="LaButti K."/>
            <person name="Lindquist E.A."/>
            <person name="Lipzen A."/>
            <person name="Lundell T."/>
            <person name="Morin E."/>
            <person name="Murat C."/>
            <person name="Sun H."/>
            <person name="Tunlid A."/>
            <person name="Henrissat B."/>
            <person name="Grigoriev I.V."/>
            <person name="Hibbett D.S."/>
            <person name="Martin F."/>
            <person name="Nordberg H.P."/>
            <person name="Cantor M.N."/>
            <person name="Hua S.X."/>
        </authorList>
    </citation>
    <scope>NUCLEOTIDE SEQUENCE [LARGE SCALE GENOMIC DNA]</scope>
    <source>
        <strain evidence="9 10">MUT 4182</strain>
    </source>
</reference>
<dbReference type="InterPro" id="IPR017871">
    <property type="entry name" value="ABC_transporter-like_CS"/>
</dbReference>
<evidence type="ECO:0000256" key="3">
    <source>
        <dbReference type="ARBA" id="ARBA00022692"/>
    </source>
</evidence>
<reference evidence="10" key="2">
    <citation type="submission" date="2015-01" db="EMBL/GenBank/DDBJ databases">
        <title>Evolutionary Origins and Diversification of the Mycorrhizal Mutualists.</title>
        <authorList>
            <consortium name="DOE Joint Genome Institute"/>
            <consortium name="Mycorrhizal Genomics Consortium"/>
            <person name="Kohler A."/>
            <person name="Kuo A."/>
            <person name="Nagy L.G."/>
            <person name="Floudas D."/>
            <person name="Copeland A."/>
            <person name="Barry K.W."/>
            <person name="Cichocki N."/>
            <person name="Veneault-Fourrey C."/>
            <person name="LaButti K."/>
            <person name="Lindquist E.A."/>
            <person name="Lipzen A."/>
            <person name="Lundell T."/>
            <person name="Morin E."/>
            <person name="Murat C."/>
            <person name="Riley R."/>
            <person name="Ohm R."/>
            <person name="Sun H."/>
            <person name="Tunlid A."/>
            <person name="Henrissat B."/>
            <person name="Grigoriev I.V."/>
            <person name="Hibbett D.S."/>
            <person name="Martin F."/>
        </authorList>
    </citation>
    <scope>NUCLEOTIDE SEQUENCE [LARGE SCALE GENOMIC DNA]</scope>
    <source>
        <strain evidence="10">MUT 4182</strain>
    </source>
</reference>
<evidence type="ECO:0000256" key="7">
    <source>
        <dbReference type="ARBA" id="ARBA00023136"/>
    </source>
</evidence>
<evidence type="ECO:0000259" key="8">
    <source>
        <dbReference type="PROSITE" id="PS50893"/>
    </source>
</evidence>
<dbReference type="InterPro" id="IPR003593">
    <property type="entry name" value="AAA+_ATPase"/>
</dbReference>
<dbReference type="Pfam" id="PF00005">
    <property type="entry name" value="ABC_tran"/>
    <property type="match status" value="1"/>
</dbReference>
<evidence type="ECO:0000256" key="5">
    <source>
        <dbReference type="ARBA" id="ARBA00022840"/>
    </source>
</evidence>
<dbReference type="GO" id="GO:0042760">
    <property type="term" value="P:very long-chain fatty acid catabolic process"/>
    <property type="evidence" value="ECO:0007669"/>
    <property type="project" value="TreeGrafter"/>
</dbReference>
<dbReference type="STRING" id="1051891.A0A0C3QBG6"/>
<keyword evidence="4" id="KW-0547">Nucleotide-binding</keyword>
<dbReference type="EMBL" id="KN823109">
    <property type="protein sequence ID" value="KIO22451.1"/>
    <property type="molecule type" value="Genomic_DNA"/>
</dbReference>
<dbReference type="GO" id="GO:0005778">
    <property type="term" value="C:peroxisomal membrane"/>
    <property type="evidence" value="ECO:0007669"/>
    <property type="project" value="TreeGrafter"/>
</dbReference>
<evidence type="ECO:0000313" key="10">
    <source>
        <dbReference type="Proteomes" id="UP000054248"/>
    </source>
</evidence>
<dbReference type="Pfam" id="PF06472">
    <property type="entry name" value="ABC_membrane_2"/>
    <property type="match status" value="1"/>
</dbReference>
<dbReference type="HOGENOM" id="CLU_007587_1_1_1"/>
<evidence type="ECO:0000256" key="2">
    <source>
        <dbReference type="ARBA" id="ARBA00022448"/>
    </source>
</evidence>
<dbReference type="SMART" id="SM00382">
    <property type="entry name" value="AAA"/>
    <property type="match status" value="1"/>
</dbReference>
<evidence type="ECO:0000256" key="6">
    <source>
        <dbReference type="ARBA" id="ARBA00022989"/>
    </source>
</evidence>
<proteinExistence type="inferred from homology"/>
<dbReference type="GO" id="GO:0007031">
    <property type="term" value="P:peroxisome organization"/>
    <property type="evidence" value="ECO:0007669"/>
    <property type="project" value="TreeGrafter"/>
</dbReference>
<feature type="domain" description="ABC transporter" evidence="8">
    <location>
        <begin position="497"/>
        <end position="727"/>
    </location>
</feature>
<dbReference type="Gene3D" id="3.40.50.300">
    <property type="entry name" value="P-loop containing nucleotide triphosphate hydrolases"/>
    <property type="match status" value="1"/>
</dbReference>
<dbReference type="GO" id="GO:0005524">
    <property type="term" value="F:ATP binding"/>
    <property type="evidence" value="ECO:0007669"/>
    <property type="project" value="UniProtKB-KW"/>
</dbReference>
<dbReference type="InterPro" id="IPR011527">
    <property type="entry name" value="ABC1_TM_dom"/>
</dbReference>
<keyword evidence="10" id="KW-1185">Reference proteome</keyword>
<dbReference type="PANTHER" id="PTHR11384:SF67">
    <property type="entry name" value="ATP-BINDING CASSETTE SUB-FAMILY D MEMBER 1"/>
    <property type="match status" value="1"/>
</dbReference>
<dbReference type="GO" id="GO:0140359">
    <property type="term" value="F:ABC-type transporter activity"/>
    <property type="evidence" value="ECO:0007669"/>
    <property type="project" value="InterPro"/>
</dbReference>
<comment type="similarity">
    <text evidence="1">Belongs to the ABC transporter superfamily. ABCD family. Peroxisomal fatty acyl CoA transporter (TC 3.A.1.203) subfamily.</text>
</comment>
<dbReference type="PANTHER" id="PTHR11384">
    <property type="entry name" value="ATP-BINDING CASSETTE, SUB-FAMILY D MEMBER"/>
    <property type="match status" value="1"/>
</dbReference>
<dbReference type="GO" id="GO:0016887">
    <property type="term" value="F:ATP hydrolysis activity"/>
    <property type="evidence" value="ECO:0007669"/>
    <property type="project" value="InterPro"/>
</dbReference>
<sequence length="755" mass="84820">MALSFELPPLLKHPDTRSKSFLVLIATLLVLRSRLLPTRLLQTLEGRHRLSPKELDEAQQQLYYDQPDGAKRLLVPHRGNTREVTIVPTSPSKFEEDKKHYPPLKDDHRVNVDKAFVKQLSAILRIVFPSWKSKEVGIVALHSAFLVLRTLLSVAVARLDGKIVRALVTADGKGFVKGIGLWFALAVPSTYTNSMLRHLQSKLALHLRTRLSRYTNDLYLSSAPDLRYYRVGPEGGLEGVDQYITTDIAAFCESLSALYGNMMKPTLDMFIFTAQLARSLGLFGTIALFGNYFATASILRAVTPAFGRLAAVEARLEGEYRAGVARVGREAEEVAFYNGGLREKDILWRAYLRLIKHVNSIYKIRIAYEWTEDYVIKYMWSAAGYLLISIPVLLGRKTRSVGIQTGPALPPKNPGLLTLETGEVVENAVARRTEDYIANRRLLLSLADAGGRLMYAYKDLLELAGLTHRIYSLLSTLHNLPPMPDFKHPQLDEPPRLVMDDVKIRPPNTNEVLVSPLQLKIEKGEHIMITGPNGVGKTAIARVLAGLWKADGGEIERPERGEKGVFVVPQRAYMVVGTLRDQIIYPHSYAQFKASGRTDDDLIKILEVVHLAYLPDREGGWTTRKEWRDVLSGGEKQRMGMARLFYHHPKFAILDECTSAVSTDVEGLMYQHAKDMGITLITISHRPSLTKYHTRLLTLVGDGQGTWTETRIGTEEERMGIEREIAFLEERLKEVGGWESRLREVAGELGVPVKI</sequence>
<accession>A0A0C3QBG6</accession>
<dbReference type="CDD" id="cd03223">
    <property type="entry name" value="ABCD_peroxisomal_ALDP"/>
    <property type="match status" value="1"/>
</dbReference>
<gene>
    <name evidence="9" type="ORF">M407DRAFT_79164</name>
</gene>
<organism evidence="9 10">
    <name type="scientific">Tulasnella calospora MUT 4182</name>
    <dbReference type="NCBI Taxonomy" id="1051891"/>
    <lineage>
        <taxon>Eukaryota</taxon>
        <taxon>Fungi</taxon>
        <taxon>Dikarya</taxon>
        <taxon>Basidiomycota</taxon>
        <taxon>Agaricomycotina</taxon>
        <taxon>Agaricomycetes</taxon>
        <taxon>Cantharellales</taxon>
        <taxon>Tulasnellaceae</taxon>
        <taxon>Tulasnella</taxon>
    </lineage>
</organism>
<evidence type="ECO:0000256" key="4">
    <source>
        <dbReference type="ARBA" id="ARBA00022741"/>
    </source>
</evidence>
<keyword evidence="2" id="KW-0813">Transport</keyword>
<name>A0A0C3QBG6_9AGAM</name>
<dbReference type="InterPro" id="IPR050835">
    <property type="entry name" value="ABC_transporter_sub-D"/>
</dbReference>
<protein>
    <recommendedName>
        <fullName evidence="8">ABC transporter domain-containing protein</fullName>
    </recommendedName>
</protein>
<dbReference type="PROSITE" id="PS00211">
    <property type="entry name" value="ABC_TRANSPORTER_1"/>
    <property type="match status" value="1"/>
</dbReference>
<evidence type="ECO:0000313" key="9">
    <source>
        <dbReference type="EMBL" id="KIO22451.1"/>
    </source>
</evidence>
<keyword evidence="6" id="KW-1133">Transmembrane helix</keyword>
<dbReference type="SUPFAM" id="SSF52540">
    <property type="entry name" value="P-loop containing nucleoside triphosphate hydrolases"/>
    <property type="match status" value="1"/>
</dbReference>
<keyword evidence="7" id="KW-0472">Membrane</keyword>
<dbReference type="GO" id="GO:0005324">
    <property type="term" value="F:long-chain fatty acid transmembrane transporter activity"/>
    <property type="evidence" value="ECO:0007669"/>
    <property type="project" value="TreeGrafter"/>
</dbReference>
<dbReference type="GO" id="GO:0015910">
    <property type="term" value="P:long-chain fatty acid import into peroxisome"/>
    <property type="evidence" value="ECO:0007669"/>
    <property type="project" value="TreeGrafter"/>
</dbReference>
<keyword evidence="3" id="KW-0812">Transmembrane</keyword>
<dbReference type="InterPro" id="IPR027417">
    <property type="entry name" value="P-loop_NTPase"/>
</dbReference>
<dbReference type="Proteomes" id="UP000054248">
    <property type="component" value="Unassembled WGS sequence"/>
</dbReference>
<evidence type="ECO:0000256" key="1">
    <source>
        <dbReference type="ARBA" id="ARBA00008575"/>
    </source>
</evidence>
<dbReference type="OrthoDB" id="422637at2759"/>
<dbReference type="PROSITE" id="PS50893">
    <property type="entry name" value="ABC_TRANSPORTER_2"/>
    <property type="match status" value="1"/>
</dbReference>
<dbReference type="AlphaFoldDB" id="A0A0C3QBG6"/>
<dbReference type="GO" id="GO:0006635">
    <property type="term" value="P:fatty acid beta-oxidation"/>
    <property type="evidence" value="ECO:0007669"/>
    <property type="project" value="TreeGrafter"/>
</dbReference>